<dbReference type="InterPro" id="IPR013785">
    <property type="entry name" value="Aldolase_TIM"/>
</dbReference>
<evidence type="ECO:0000256" key="10">
    <source>
        <dbReference type="HAMAP-Rule" id="MF_00135"/>
    </source>
</evidence>
<dbReference type="RefSeq" id="WP_182168868.1">
    <property type="nucleotide sequence ID" value="NZ_JACFXU010000013.1"/>
</dbReference>
<keyword evidence="9 10" id="KW-0413">Isomerase</keyword>
<dbReference type="UniPathway" id="UPA00035">
    <property type="reaction ID" value="UER00042"/>
</dbReference>
<evidence type="ECO:0000259" key="11">
    <source>
        <dbReference type="Pfam" id="PF00697"/>
    </source>
</evidence>
<evidence type="ECO:0000313" key="13">
    <source>
        <dbReference type="Proteomes" id="UP000539350"/>
    </source>
</evidence>
<dbReference type="Pfam" id="PF00697">
    <property type="entry name" value="PRAI"/>
    <property type="match status" value="1"/>
</dbReference>
<evidence type="ECO:0000313" key="12">
    <source>
        <dbReference type="EMBL" id="MBA6412039.1"/>
    </source>
</evidence>
<dbReference type="InterPro" id="IPR011060">
    <property type="entry name" value="RibuloseP-bd_barrel"/>
</dbReference>
<dbReference type="PANTHER" id="PTHR42894:SF1">
    <property type="entry name" value="N-(5'-PHOSPHORIBOSYL)ANTHRANILATE ISOMERASE"/>
    <property type="match status" value="1"/>
</dbReference>
<dbReference type="Proteomes" id="UP000539350">
    <property type="component" value="Unassembled WGS sequence"/>
</dbReference>
<dbReference type="SUPFAM" id="SSF51366">
    <property type="entry name" value="Ribulose-phoshate binding barrel"/>
    <property type="match status" value="1"/>
</dbReference>
<evidence type="ECO:0000256" key="1">
    <source>
        <dbReference type="ARBA" id="ARBA00001164"/>
    </source>
</evidence>
<comment type="caution">
    <text evidence="12">The sequence shown here is derived from an EMBL/GenBank/DDBJ whole genome shotgun (WGS) entry which is preliminary data.</text>
</comment>
<keyword evidence="13" id="KW-1185">Reference proteome</keyword>
<dbReference type="InterPro" id="IPR001240">
    <property type="entry name" value="PRAI_dom"/>
</dbReference>
<gene>
    <name evidence="10" type="primary">trpF</name>
    <name evidence="12" type="ORF">H2508_02810</name>
</gene>
<reference evidence="12 13" key="1">
    <citation type="submission" date="2020-07" db="EMBL/GenBank/DDBJ databases">
        <title>Halieaceae bacterium, F7430, whole genome shotgun sequencing project.</title>
        <authorList>
            <person name="Jiang S."/>
            <person name="Liu Z.W."/>
            <person name="Du Z.J."/>
        </authorList>
    </citation>
    <scope>NUCLEOTIDE SEQUENCE [LARGE SCALE GENOMIC DNA]</scope>
    <source>
        <strain evidence="12 13">F7430</strain>
    </source>
</reference>
<keyword evidence="7 10" id="KW-0822">Tryptophan biosynthesis</keyword>
<evidence type="ECO:0000256" key="6">
    <source>
        <dbReference type="ARBA" id="ARBA00022605"/>
    </source>
</evidence>
<dbReference type="EMBL" id="JACFXU010000013">
    <property type="protein sequence ID" value="MBA6412039.1"/>
    <property type="molecule type" value="Genomic_DNA"/>
</dbReference>
<comment type="similarity">
    <text evidence="3 10">Belongs to the TrpF family.</text>
</comment>
<dbReference type="GO" id="GO:0004640">
    <property type="term" value="F:phosphoribosylanthranilate isomerase activity"/>
    <property type="evidence" value="ECO:0007669"/>
    <property type="project" value="UniProtKB-UniRule"/>
</dbReference>
<dbReference type="PANTHER" id="PTHR42894">
    <property type="entry name" value="N-(5'-PHOSPHORIBOSYL)ANTHRANILATE ISOMERASE"/>
    <property type="match status" value="1"/>
</dbReference>
<accession>A0A7W2YIX6</accession>
<dbReference type="CDD" id="cd00405">
    <property type="entry name" value="PRAI"/>
    <property type="match status" value="1"/>
</dbReference>
<dbReference type="NCBIfam" id="NF002299">
    <property type="entry name" value="PRK01222.1-6"/>
    <property type="match status" value="1"/>
</dbReference>
<dbReference type="FunFam" id="3.20.20.70:FF:000075">
    <property type="entry name" value="Tryptophan biosynthesis protein TRP1"/>
    <property type="match status" value="1"/>
</dbReference>
<evidence type="ECO:0000256" key="8">
    <source>
        <dbReference type="ARBA" id="ARBA00023141"/>
    </source>
</evidence>
<proteinExistence type="inferred from homology"/>
<dbReference type="AlphaFoldDB" id="A0A7W2YIX6"/>
<sequence length="212" mass="23048">MSQTRIKICGITNPLDAISAVDAGADALGLVFYAPSPRAVSLEQAQEIVATVPPFVQIVALFVNERAEQVQHILDKLPLHTLQFHGDEDAQYCEQFKRPYLKAIRVRSGMDLRAACEPYRKANGILLDSWQEGVPGGTGQVFDWSQARQEFSRPVVLAGGLNADNVAQGMALLRPAAVDISGGVEQSPGRKDANKMEQFIAAVRAADQHLKV</sequence>
<dbReference type="NCBIfam" id="NF002298">
    <property type="entry name" value="PRK01222.1-4"/>
    <property type="match status" value="1"/>
</dbReference>
<evidence type="ECO:0000256" key="3">
    <source>
        <dbReference type="ARBA" id="ARBA00007571"/>
    </source>
</evidence>
<evidence type="ECO:0000256" key="4">
    <source>
        <dbReference type="ARBA" id="ARBA00012572"/>
    </source>
</evidence>
<evidence type="ECO:0000256" key="5">
    <source>
        <dbReference type="ARBA" id="ARBA00022272"/>
    </source>
</evidence>
<keyword evidence="8 10" id="KW-0057">Aromatic amino acid biosynthesis</keyword>
<dbReference type="EC" id="5.3.1.24" evidence="4 10"/>
<evidence type="ECO:0000256" key="9">
    <source>
        <dbReference type="ARBA" id="ARBA00023235"/>
    </source>
</evidence>
<evidence type="ECO:0000256" key="7">
    <source>
        <dbReference type="ARBA" id="ARBA00022822"/>
    </source>
</evidence>
<evidence type="ECO:0000256" key="2">
    <source>
        <dbReference type="ARBA" id="ARBA00004664"/>
    </source>
</evidence>
<dbReference type="InterPro" id="IPR044643">
    <property type="entry name" value="TrpF_fam"/>
</dbReference>
<organism evidence="12 13">
    <name type="scientific">Sediminihaliea albiluteola</name>
    <dbReference type="NCBI Taxonomy" id="2758564"/>
    <lineage>
        <taxon>Bacteria</taxon>
        <taxon>Pseudomonadati</taxon>
        <taxon>Pseudomonadota</taxon>
        <taxon>Gammaproteobacteria</taxon>
        <taxon>Cellvibrionales</taxon>
        <taxon>Halieaceae</taxon>
        <taxon>Sediminihaliea</taxon>
    </lineage>
</organism>
<feature type="domain" description="N-(5'phosphoribosyl) anthranilate isomerase (PRAI)" evidence="11">
    <location>
        <begin position="6"/>
        <end position="201"/>
    </location>
</feature>
<dbReference type="Gene3D" id="3.20.20.70">
    <property type="entry name" value="Aldolase class I"/>
    <property type="match status" value="1"/>
</dbReference>
<name>A0A7W2YIX6_9GAMM</name>
<dbReference type="HAMAP" id="MF_00135">
    <property type="entry name" value="PRAI"/>
    <property type="match status" value="1"/>
</dbReference>
<comment type="pathway">
    <text evidence="2 10">Amino-acid biosynthesis; L-tryptophan biosynthesis; L-tryptophan from chorismate: step 3/5.</text>
</comment>
<comment type="catalytic activity">
    <reaction evidence="1 10">
        <text>N-(5-phospho-beta-D-ribosyl)anthranilate = 1-(2-carboxyphenylamino)-1-deoxy-D-ribulose 5-phosphate</text>
        <dbReference type="Rhea" id="RHEA:21540"/>
        <dbReference type="ChEBI" id="CHEBI:18277"/>
        <dbReference type="ChEBI" id="CHEBI:58613"/>
        <dbReference type="EC" id="5.3.1.24"/>
    </reaction>
</comment>
<dbReference type="GO" id="GO:0000162">
    <property type="term" value="P:L-tryptophan biosynthetic process"/>
    <property type="evidence" value="ECO:0007669"/>
    <property type="project" value="UniProtKB-UniRule"/>
</dbReference>
<keyword evidence="6 10" id="KW-0028">Amino-acid biosynthesis</keyword>
<protein>
    <recommendedName>
        <fullName evidence="5 10">N-(5'-phosphoribosyl)anthranilate isomerase</fullName>
        <shortName evidence="10">PRAI</shortName>
        <ecNumber evidence="4 10">5.3.1.24</ecNumber>
    </recommendedName>
</protein>